<sequence>MDNNMQFETQDDLKRVQGWNWGAFMHNIIWGFGNKSYLPLICLIPFVNFIWVFVCGFKGNEWAWNKTDKDIETFLAIQETWNRAGFVTFIIAVVVFVLYGLLAISVFV</sequence>
<keyword evidence="1" id="KW-1133">Transmembrane helix</keyword>
<protein>
    <submittedName>
        <fullName evidence="2">Uncharacterized protein</fullName>
    </submittedName>
</protein>
<feature type="transmembrane region" description="Helical" evidence="1">
    <location>
        <begin position="84"/>
        <end position="107"/>
    </location>
</feature>
<dbReference type="RefSeq" id="WP_209456018.1">
    <property type="nucleotide sequence ID" value="NZ_BAAACS010000012.1"/>
</dbReference>
<evidence type="ECO:0000313" key="3">
    <source>
        <dbReference type="Proteomes" id="UP000767291"/>
    </source>
</evidence>
<keyword evidence="3" id="KW-1185">Reference proteome</keyword>
<keyword evidence="1" id="KW-0812">Transmembrane</keyword>
<gene>
    <name evidence="2" type="ORF">J2Z43_000906</name>
</gene>
<name>A0ABS4E995_9FIRM</name>
<evidence type="ECO:0000256" key="1">
    <source>
        <dbReference type="SAM" id="Phobius"/>
    </source>
</evidence>
<reference evidence="2 3" key="1">
    <citation type="submission" date="2021-03" db="EMBL/GenBank/DDBJ databases">
        <title>Genomic Encyclopedia of Type Strains, Phase IV (KMG-IV): sequencing the most valuable type-strain genomes for metagenomic binning, comparative biology and taxonomic classification.</title>
        <authorList>
            <person name="Goeker M."/>
        </authorList>
    </citation>
    <scope>NUCLEOTIDE SEQUENCE [LARGE SCALE GENOMIC DNA]</scope>
    <source>
        <strain evidence="2 3">DSM 1289</strain>
    </source>
</reference>
<organism evidence="2 3">
    <name type="scientific">Metaclostridioides mangenotii</name>
    <dbReference type="NCBI Taxonomy" id="1540"/>
    <lineage>
        <taxon>Bacteria</taxon>
        <taxon>Bacillati</taxon>
        <taxon>Bacillota</taxon>
        <taxon>Clostridia</taxon>
        <taxon>Peptostreptococcales</taxon>
        <taxon>Peptostreptococcaceae</taxon>
        <taxon>Metaclostridioides</taxon>
    </lineage>
</organism>
<accession>A0ABS4E995</accession>
<keyword evidence="1" id="KW-0472">Membrane</keyword>
<comment type="caution">
    <text evidence="2">The sequence shown here is derived from an EMBL/GenBank/DDBJ whole genome shotgun (WGS) entry which is preliminary data.</text>
</comment>
<feature type="transmembrane region" description="Helical" evidence="1">
    <location>
        <begin position="37"/>
        <end position="57"/>
    </location>
</feature>
<dbReference type="Proteomes" id="UP000767291">
    <property type="component" value="Unassembled WGS sequence"/>
</dbReference>
<evidence type="ECO:0000313" key="2">
    <source>
        <dbReference type="EMBL" id="MBP1854516.1"/>
    </source>
</evidence>
<dbReference type="EMBL" id="JAGGJX010000001">
    <property type="protein sequence ID" value="MBP1854516.1"/>
    <property type="molecule type" value="Genomic_DNA"/>
</dbReference>
<proteinExistence type="predicted"/>